<evidence type="ECO:0000313" key="7">
    <source>
        <dbReference type="Proteomes" id="UP001174909"/>
    </source>
</evidence>
<comment type="caution">
    <text evidence="6">The sequence shown here is derived from an EMBL/GenBank/DDBJ whole genome shotgun (WGS) entry which is preliminary data.</text>
</comment>
<name>A0AA35XCM3_GEOBA</name>
<dbReference type="EMBL" id="CASHTH010004021">
    <property type="protein sequence ID" value="CAI8052539.1"/>
    <property type="molecule type" value="Genomic_DNA"/>
</dbReference>
<gene>
    <name evidence="6" type="ORF">GBAR_LOCUS28718</name>
</gene>
<dbReference type="AlphaFoldDB" id="A0AA35XCM3"/>
<evidence type="ECO:0000259" key="5">
    <source>
        <dbReference type="Pfam" id="PF02558"/>
    </source>
</evidence>
<dbReference type="InterPro" id="IPR051402">
    <property type="entry name" value="KPR-Related"/>
</dbReference>
<evidence type="ECO:0000313" key="6">
    <source>
        <dbReference type="EMBL" id="CAI8052539.1"/>
    </source>
</evidence>
<keyword evidence="2" id="KW-0521">NADP</keyword>
<dbReference type="Proteomes" id="UP001174909">
    <property type="component" value="Unassembled WGS sequence"/>
</dbReference>
<evidence type="ECO:0000256" key="1">
    <source>
        <dbReference type="ARBA" id="ARBA00007870"/>
    </source>
</evidence>
<evidence type="ECO:0000256" key="3">
    <source>
        <dbReference type="ARBA" id="ARBA00023002"/>
    </source>
</evidence>
<evidence type="ECO:0000256" key="4">
    <source>
        <dbReference type="SAM" id="MobiDB-lite"/>
    </source>
</evidence>
<feature type="domain" description="Ketopantoate reductase N-terminal" evidence="5">
    <location>
        <begin position="3"/>
        <end position="150"/>
    </location>
</feature>
<protein>
    <submittedName>
        <fullName evidence="6">2-dehydropantoate 2-reductase</fullName>
    </submittedName>
</protein>
<feature type="compositionally biased region" description="Low complexity" evidence="4">
    <location>
        <begin position="144"/>
        <end position="153"/>
    </location>
</feature>
<feature type="region of interest" description="Disordered" evidence="4">
    <location>
        <begin position="133"/>
        <end position="153"/>
    </location>
</feature>
<dbReference type="InterPro" id="IPR036291">
    <property type="entry name" value="NAD(P)-bd_dom_sf"/>
</dbReference>
<accession>A0AA35XCM3</accession>
<dbReference type="SUPFAM" id="SSF51735">
    <property type="entry name" value="NAD(P)-binding Rossmann-fold domains"/>
    <property type="match status" value="1"/>
</dbReference>
<dbReference type="Gene3D" id="3.40.50.720">
    <property type="entry name" value="NAD(P)-binding Rossmann-like Domain"/>
    <property type="match status" value="1"/>
</dbReference>
<dbReference type="PANTHER" id="PTHR21708">
    <property type="entry name" value="PROBABLE 2-DEHYDROPANTOATE 2-REDUCTASE"/>
    <property type="match status" value="1"/>
</dbReference>
<dbReference type="FunFam" id="3.40.50.720:FF:000307">
    <property type="entry name" value="2-dehydropantoate 2-reductase"/>
    <property type="match status" value="1"/>
</dbReference>
<dbReference type="GO" id="GO:0016491">
    <property type="term" value="F:oxidoreductase activity"/>
    <property type="evidence" value="ECO:0007669"/>
    <property type="project" value="UniProtKB-KW"/>
</dbReference>
<organism evidence="6 7">
    <name type="scientific">Geodia barretti</name>
    <name type="common">Barrett's horny sponge</name>
    <dbReference type="NCBI Taxonomy" id="519541"/>
    <lineage>
        <taxon>Eukaryota</taxon>
        <taxon>Metazoa</taxon>
        <taxon>Porifera</taxon>
        <taxon>Demospongiae</taxon>
        <taxon>Heteroscleromorpha</taxon>
        <taxon>Tetractinellida</taxon>
        <taxon>Astrophorina</taxon>
        <taxon>Geodiidae</taxon>
        <taxon>Geodia</taxon>
    </lineage>
</organism>
<comment type="similarity">
    <text evidence="1">Belongs to the ketopantoate reductase family.</text>
</comment>
<keyword evidence="3" id="KW-0560">Oxidoreductase</keyword>
<evidence type="ECO:0000256" key="2">
    <source>
        <dbReference type="ARBA" id="ARBA00022857"/>
    </source>
</evidence>
<reference evidence="6" key="1">
    <citation type="submission" date="2023-03" db="EMBL/GenBank/DDBJ databases">
        <authorList>
            <person name="Steffen K."/>
            <person name="Cardenas P."/>
        </authorList>
    </citation>
    <scope>NUCLEOTIDE SEQUENCE</scope>
</reference>
<dbReference type="PANTHER" id="PTHR21708:SF26">
    <property type="entry name" value="2-DEHYDROPANTOATE 2-REDUCTASE"/>
    <property type="match status" value="1"/>
</dbReference>
<dbReference type="GO" id="GO:0005737">
    <property type="term" value="C:cytoplasm"/>
    <property type="evidence" value="ECO:0007669"/>
    <property type="project" value="TreeGrafter"/>
</dbReference>
<dbReference type="Pfam" id="PF02558">
    <property type="entry name" value="ApbA"/>
    <property type="match status" value="1"/>
</dbReference>
<dbReference type="InterPro" id="IPR013332">
    <property type="entry name" value="KPR_N"/>
</dbReference>
<proteinExistence type="inferred from homology"/>
<keyword evidence="7" id="KW-1185">Reference proteome</keyword>
<sequence>MDIAVMGAGGVGGYFGGLLARAGHNVTFIARGPHLEAIQRGGLRVESGNDGVFTVPGNATDNPATLGPQELILFAVKMYDNDDAIHAIGPLLGPDSIVLTLQNGIDNGDRLVEEYGAERVMIGSAYLEGRISEPGVVTQGGPGSASFGSGPRG</sequence>